<evidence type="ECO:0000256" key="6">
    <source>
        <dbReference type="ARBA" id="ARBA00023134"/>
    </source>
</evidence>
<dbReference type="InterPro" id="IPR046758">
    <property type="entry name" value="Sey1/RHD3-like_3HB"/>
</dbReference>
<gene>
    <name evidence="8" type="primary">SEY1</name>
    <name evidence="12" type="ORF">A9F13_18g00275</name>
</gene>
<dbReference type="Gene3D" id="3.40.50.300">
    <property type="entry name" value="P-loop containing nucleotide triphosphate hydrolases"/>
    <property type="match status" value="1"/>
</dbReference>
<keyword evidence="6 8" id="KW-0342">GTP-binding</keyword>
<dbReference type="PANTHER" id="PTHR45923:SF2">
    <property type="entry name" value="PROTEIN SEY1"/>
    <property type="match status" value="1"/>
</dbReference>
<comment type="caution">
    <text evidence="12">The sequence shown here is derived from an EMBL/GenBank/DDBJ whole genome shotgun (WGS) entry which is preliminary data.</text>
</comment>
<dbReference type="InterPro" id="IPR027417">
    <property type="entry name" value="P-loop_NTPase"/>
</dbReference>
<feature type="domain" description="GB1/RHD3-type G" evidence="11">
    <location>
        <begin position="45"/>
        <end position="278"/>
    </location>
</feature>
<feature type="topological domain" description="Cytoplasmic" evidence="8">
    <location>
        <begin position="1"/>
        <end position="715"/>
    </location>
</feature>
<dbReference type="PROSITE" id="PS51715">
    <property type="entry name" value="G_GB1_RHD3"/>
    <property type="match status" value="1"/>
</dbReference>
<keyword evidence="7 8" id="KW-0472">Membrane</keyword>
<evidence type="ECO:0000256" key="8">
    <source>
        <dbReference type="HAMAP-Rule" id="MF_03109"/>
    </source>
</evidence>
<comment type="subcellular location">
    <subcellularLocation>
        <location evidence="8">Endoplasmic reticulum membrane</location>
        <topology evidence="8">Multi-pass membrane protein</topology>
    </subcellularLocation>
    <text evidence="8">Enriched in the cortical ER. Concentrated in punctae along the ER tubules.</text>
</comment>
<dbReference type="InterPro" id="IPR008803">
    <property type="entry name" value="RHD3/Sey1"/>
</dbReference>
<keyword evidence="4 8" id="KW-0256">Endoplasmic reticulum</keyword>
<feature type="transmembrane region" description="Helical" evidence="10">
    <location>
        <begin position="716"/>
        <end position="735"/>
    </location>
</feature>
<dbReference type="PANTHER" id="PTHR45923">
    <property type="entry name" value="PROTEIN SEY1"/>
    <property type="match status" value="1"/>
</dbReference>
<feature type="binding site" evidence="8">
    <location>
        <begin position="55"/>
        <end position="62"/>
    </location>
    <ligand>
        <name>GTP</name>
        <dbReference type="ChEBI" id="CHEBI:37565"/>
    </ligand>
</feature>
<keyword evidence="1 8" id="KW-0812">Transmembrane</keyword>
<comment type="similarity">
    <text evidence="8">Belongs to the TRAFAC class dynamin-like GTPase superfamily. GB1/RHD3 GTPase family. RHD3 subfamily.</text>
</comment>
<evidence type="ECO:0000256" key="5">
    <source>
        <dbReference type="ARBA" id="ARBA00022989"/>
    </source>
</evidence>
<dbReference type="AlphaFoldDB" id="A0AA91PWE2"/>
<evidence type="ECO:0000256" key="7">
    <source>
        <dbReference type="ARBA" id="ARBA00023136"/>
    </source>
</evidence>
<sequence length="816" mass="92984">MSNAVSSSSSSFVPVEIQDAIQIIDEHKQFNKQILDYISSRSRQPGDYRIISVFGSQSTGKSTLLNHLFSTNFDVMDEVNRQQTTKGIWMAVSPGVSNSLPANAHVPPENILVMDVEGTDGRERGEDQDFERKAALFALSTSEVLIVNMWESQVGLYQGANMGLLKTVFEVNLSLFGKAKLQNNDHKVLLLFVIRDHLGVTPMESLAATITQDLLRIWEGLNKPVDVAHLAFDDFFDLAFHTLSHKVLQNEKFLDDVRSLGNKFLDTSSESFLFKPNYHHDIPIEGWTMYAENCWDQIDHNKDLDLPTQQILVAKFKCDEVAAQCFEEFAKVSHELKNIAVTATQSTEPIDYKDTGLGFQDMKQSVLEDYDLGASKYNKSVYQQKRASLAEKIDSTLQDVFAIYAKHLVTTSLKAVSAGLSRKTRSGTFVEAMEKLKQSSAHDFSQSLALISLDGALDTRPFEKEYLAELEQLVSKQQIVELNSILSKALKKLNNGLSTCFVEELANPSELTWDHILEKFQALSKSALSKYETEEGDYDFRLGTLPSMNKRALKTFDFKSWELLDDLIHKYISKDNLLNILKDRFDDKFRYDENGVPRLYQNTKELEGSFSESKTHALKAFPILTVARLSDGTEVIPKYDVRDKKLKRQYETVREEKEAEEEDEDEWDSEDDENQRAFAELLSESEKAEVMAKFKREMDAKFVETKRSIMQHVTQIPYYIYIVILVLGWNEFMAILRNPFFFTLLIMLAGATYVMYSMNLLGPASIVVQRMANEALGLAKEKLREFVVDDHMQHGHNMKKMTTNDIELDNLSEEST</sequence>
<dbReference type="Pfam" id="PF05879">
    <property type="entry name" value="RHD3_GTPase"/>
    <property type="match status" value="1"/>
</dbReference>
<organism evidence="12 13">
    <name type="scientific">Clavispora lusitaniae</name>
    <name type="common">Candida lusitaniae</name>
    <dbReference type="NCBI Taxonomy" id="36911"/>
    <lineage>
        <taxon>Eukaryota</taxon>
        <taxon>Fungi</taxon>
        <taxon>Dikarya</taxon>
        <taxon>Ascomycota</taxon>
        <taxon>Saccharomycotina</taxon>
        <taxon>Pichiomycetes</taxon>
        <taxon>Metschnikowiaceae</taxon>
        <taxon>Clavispora</taxon>
    </lineage>
</organism>
<keyword evidence="2 8" id="KW-0547">Nucleotide-binding</keyword>
<feature type="topological domain" description="Lumenal" evidence="8">
    <location>
        <begin position="737"/>
        <end position="739"/>
    </location>
</feature>
<dbReference type="EMBL" id="LYUB02000018">
    <property type="protein sequence ID" value="OVF06719.1"/>
    <property type="molecule type" value="Genomic_DNA"/>
</dbReference>
<accession>A0AA91PWE2</accession>
<dbReference type="GO" id="GO:0005525">
    <property type="term" value="F:GTP binding"/>
    <property type="evidence" value="ECO:0007669"/>
    <property type="project" value="UniProtKB-UniRule"/>
</dbReference>
<dbReference type="FunFam" id="3.40.50.300:FF:000727">
    <property type="entry name" value="Protein SEY1 homolog"/>
    <property type="match status" value="1"/>
</dbReference>
<reference evidence="12 13" key="1">
    <citation type="submission" date="2017-04" db="EMBL/GenBank/DDBJ databases">
        <title>Draft genome of the yeast Clavispora lusitaniae type strain CBS 6936.</title>
        <authorList>
            <person name="Durrens P."/>
            <person name="Klopp C."/>
            <person name="Biteau N."/>
            <person name="Fitton-Ouhabi V."/>
            <person name="Dementhon K."/>
            <person name="Accoceberry I."/>
            <person name="Sherman D.J."/>
            <person name="Noel T."/>
        </authorList>
    </citation>
    <scope>NUCLEOTIDE SEQUENCE [LARGE SCALE GENOMIC DNA]</scope>
    <source>
        <strain evidence="12 13">CBS 6936</strain>
    </source>
</reference>
<keyword evidence="3 8" id="KW-0378">Hydrolase</keyword>
<dbReference type="KEGG" id="clus:A9F13_18g00275"/>
<dbReference type="SUPFAM" id="SSF52540">
    <property type="entry name" value="P-loop containing nucleoside triphosphate hydrolases"/>
    <property type="match status" value="1"/>
</dbReference>
<protein>
    <recommendedName>
        <fullName evidence="11">GB1/RHD3-type G domain-containing protein</fullName>
    </recommendedName>
</protein>
<feature type="topological domain" description="Cytoplasmic" evidence="8">
    <location>
        <begin position="761"/>
        <end position="816"/>
    </location>
</feature>
<evidence type="ECO:0000313" key="13">
    <source>
        <dbReference type="Proteomes" id="UP000195602"/>
    </source>
</evidence>
<dbReference type="GO" id="GO:0003924">
    <property type="term" value="F:GTPase activity"/>
    <property type="evidence" value="ECO:0007669"/>
    <property type="project" value="UniProtKB-UniRule"/>
</dbReference>
<name>A0AA91PWE2_CLALS</name>
<evidence type="ECO:0000313" key="12">
    <source>
        <dbReference type="EMBL" id="OVF06719.1"/>
    </source>
</evidence>
<dbReference type="GO" id="GO:0005789">
    <property type="term" value="C:endoplasmic reticulum membrane"/>
    <property type="evidence" value="ECO:0007669"/>
    <property type="project" value="UniProtKB-SubCell"/>
</dbReference>
<evidence type="ECO:0000256" key="1">
    <source>
        <dbReference type="ARBA" id="ARBA00022692"/>
    </source>
</evidence>
<dbReference type="InterPro" id="IPR030386">
    <property type="entry name" value="G_GB1_RHD3_dom"/>
</dbReference>
<evidence type="ECO:0000256" key="4">
    <source>
        <dbReference type="ARBA" id="ARBA00022824"/>
    </source>
</evidence>
<evidence type="ECO:0000256" key="3">
    <source>
        <dbReference type="ARBA" id="ARBA00022801"/>
    </source>
</evidence>
<evidence type="ECO:0000259" key="11">
    <source>
        <dbReference type="PROSITE" id="PS51715"/>
    </source>
</evidence>
<proteinExistence type="inferred from homology"/>
<evidence type="ECO:0000256" key="10">
    <source>
        <dbReference type="SAM" id="Phobius"/>
    </source>
</evidence>
<feature type="transmembrane region" description="Helical" evidence="10">
    <location>
        <begin position="741"/>
        <end position="761"/>
    </location>
</feature>
<feature type="compositionally biased region" description="Acidic residues" evidence="9">
    <location>
        <begin position="658"/>
        <end position="671"/>
    </location>
</feature>
<dbReference type="GO" id="GO:0016320">
    <property type="term" value="P:endoplasmic reticulum membrane fusion"/>
    <property type="evidence" value="ECO:0007669"/>
    <property type="project" value="TreeGrafter"/>
</dbReference>
<evidence type="ECO:0000256" key="9">
    <source>
        <dbReference type="SAM" id="MobiDB-lite"/>
    </source>
</evidence>
<keyword evidence="5 8" id="KW-1133">Transmembrane helix</keyword>
<dbReference type="Pfam" id="PF20428">
    <property type="entry name" value="Sey1_3HB"/>
    <property type="match status" value="1"/>
</dbReference>
<evidence type="ECO:0000256" key="2">
    <source>
        <dbReference type="ARBA" id="ARBA00022741"/>
    </source>
</evidence>
<dbReference type="Proteomes" id="UP000195602">
    <property type="component" value="Unassembled WGS sequence"/>
</dbReference>
<dbReference type="CDD" id="cd01851">
    <property type="entry name" value="GBP"/>
    <property type="match status" value="1"/>
</dbReference>
<feature type="region of interest" description="Disordered" evidence="9">
    <location>
        <begin position="651"/>
        <end position="671"/>
    </location>
</feature>
<dbReference type="HAMAP" id="MF_03109">
    <property type="entry name" value="Sey1"/>
    <property type="match status" value="1"/>
</dbReference>